<reference evidence="1 2" key="1">
    <citation type="submission" date="2021-06" db="EMBL/GenBank/DDBJ databases">
        <title>Caerostris darwini draft genome.</title>
        <authorList>
            <person name="Kono N."/>
            <person name="Arakawa K."/>
        </authorList>
    </citation>
    <scope>NUCLEOTIDE SEQUENCE [LARGE SCALE GENOMIC DNA]</scope>
</reference>
<evidence type="ECO:0000313" key="2">
    <source>
        <dbReference type="Proteomes" id="UP001054837"/>
    </source>
</evidence>
<comment type="caution">
    <text evidence="1">The sequence shown here is derived from an EMBL/GenBank/DDBJ whole genome shotgun (WGS) entry which is preliminary data.</text>
</comment>
<gene>
    <name evidence="1" type="ORF">CDAR_492821</name>
</gene>
<dbReference type="EMBL" id="BPLQ01009836">
    <property type="protein sequence ID" value="GIY46905.1"/>
    <property type="molecule type" value="Genomic_DNA"/>
</dbReference>
<accession>A0AAV4TKL6</accession>
<sequence length="32" mass="3657">MPSEFNVTASRNRIDLVAWEERHNELSIGIAT</sequence>
<dbReference type="AlphaFoldDB" id="A0AAV4TKL6"/>
<name>A0AAV4TKL6_9ARAC</name>
<proteinExistence type="predicted"/>
<evidence type="ECO:0000313" key="1">
    <source>
        <dbReference type="EMBL" id="GIY46905.1"/>
    </source>
</evidence>
<feature type="non-terminal residue" evidence="1">
    <location>
        <position position="32"/>
    </location>
</feature>
<dbReference type="Proteomes" id="UP001054837">
    <property type="component" value="Unassembled WGS sequence"/>
</dbReference>
<organism evidence="1 2">
    <name type="scientific">Caerostris darwini</name>
    <dbReference type="NCBI Taxonomy" id="1538125"/>
    <lineage>
        <taxon>Eukaryota</taxon>
        <taxon>Metazoa</taxon>
        <taxon>Ecdysozoa</taxon>
        <taxon>Arthropoda</taxon>
        <taxon>Chelicerata</taxon>
        <taxon>Arachnida</taxon>
        <taxon>Araneae</taxon>
        <taxon>Araneomorphae</taxon>
        <taxon>Entelegynae</taxon>
        <taxon>Araneoidea</taxon>
        <taxon>Araneidae</taxon>
        <taxon>Caerostris</taxon>
    </lineage>
</organism>
<keyword evidence="2" id="KW-1185">Reference proteome</keyword>
<protein>
    <submittedName>
        <fullName evidence="1">Uncharacterized protein</fullName>
    </submittedName>
</protein>